<evidence type="ECO:0000313" key="6">
    <source>
        <dbReference type="WBParaSite" id="Minc3s01257g22159"/>
    </source>
</evidence>
<dbReference type="InterPro" id="IPR013783">
    <property type="entry name" value="Ig-like_fold"/>
</dbReference>
<dbReference type="Proteomes" id="UP000887563">
    <property type="component" value="Unplaced"/>
</dbReference>
<dbReference type="Gene3D" id="3.30.1680.10">
    <property type="entry name" value="ligand-binding face of the semaphorins, domain 2"/>
    <property type="match status" value="1"/>
</dbReference>
<dbReference type="Pfam" id="PF01437">
    <property type="entry name" value="PSI"/>
    <property type="match status" value="1"/>
</dbReference>
<evidence type="ECO:0000256" key="3">
    <source>
        <dbReference type="ARBA" id="ARBA00023180"/>
    </source>
</evidence>
<dbReference type="WBParaSite" id="Minc3s01257g22159">
    <property type="protein sequence ID" value="Minc3s01257g22159"/>
    <property type="gene ID" value="Minc3s01257g22159"/>
</dbReference>
<evidence type="ECO:0000256" key="2">
    <source>
        <dbReference type="ARBA" id="ARBA00023136"/>
    </source>
</evidence>
<feature type="domain" description="IPT/TIG" evidence="4">
    <location>
        <begin position="186"/>
        <end position="247"/>
    </location>
</feature>
<accession>A0A914M6D3</accession>
<dbReference type="GO" id="GO:0002116">
    <property type="term" value="C:semaphorin receptor complex"/>
    <property type="evidence" value="ECO:0007669"/>
    <property type="project" value="TreeGrafter"/>
</dbReference>
<dbReference type="InterPro" id="IPR014756">
    <property type="entry name" value="Ig_E-set"/>
</dbReference>
<keyword evidence="3" id="KW-0325">Glycoprotein</keyword>
<dbReference type="InterPro" id="IPR031148">
    <property type="entry name" value="Plexin"/>
</dbReference>
<dbReference type="GO" id="GO:0005886">
    <property type="term" value="C:plasma membrane"/>
    <property type="evidence" value="ECO:0007669"/>
    <property type="project" value="TreeGrafter"/>
</dbReference>
<dbReference type="GO" id="GO:0030334">
    <property type="term" value="P:regulation of cell migration"/>
    <property type="evidence" value="ECO:0007669"/>
    <property type="project" value="TreeGrafter"/>
</dbReference>
<dbReference type="InterPro" id="IPR002909">
    <property type="entry name" value="IPT_dom"/>
</dbReference>
<dbReference type="PANTHER" id="PTHR22625:SF70">
    <property type="entry name" value="PLEXIN A, ISOFORM A"/>
    <property type="match status" value="1"/>
</dbReference>
<dbReference type="Gene3D" id="2.60.40.10">
    <property type="entry name" value="Immunoglobulins"/>
    <property type="match status" value="1"/>
</dbReference>
<dbReference type="AlphaFoldDB" id="A0A914M6D3"/>
<organism evidence="5 6">
    <name type="scientific">Meloidogyne incognita</name>
    <name type="common">Southern root-knot nematode worm</name>
    <name type="synonym">Oxyuris incognita</name>
    <dbReference type="NCBI Taxonomy" id="6306"/>
    <lineage>
        <taxon>Eukaryota</taxon>
        <taxon>Metazoa</taxon>
        <taxon>Ecdysozoa</taxon>
        <taxon>Nematoda</taxon>
        <taxon>Chromadorea</taxon>
        <taxon>Rhabditida</taxon>
        <taxon>Tylenchina</taxon>
        <taxon>Tylenchomorpha</taxon>
        <taxon>Tylenchoidea</taxon>
        <taxon>Meloidogynidae</taxon>
        <taxon>Meloidogyninae</taxon>
        <taxon>Meloidogyne</taxon>
        <taxon>Meloidogyne incognita group</taxon>
    </lineage>
</organism>
<dbReference type="Pfam" id="PF01833">
    <property type="entry name" value="TIG"/>
    <property type="match status" value="1"/>
</dbReference>
<evidence type="ECO:0000256" key="1">
    <source>
        <dbReference type="ARBA" id="ARBA00004370"/>
    </source>
</evidence>
<evidence type="ECO:0000313" key="5">
    <source>
        <dbReference type="Proteomes" id="UP000887563"/>
    </source>
</evidence>
<protein>
    <submittedName>
        <fullName evidence="6">IPT/TIG domain-containing protein</fullName>
    </submittedName>
</protein>
<comment type="subcellular location">
    <subcellularLocation>
        <location evidence="1">Membrane</location>
    </subcellularLocation>
</comment>
<dbReference type="InterPro" id="IPR002165">
    <property type="entry name" value="Plexin_repeat"/>
</dbReference>
<dbReference type="GO" id="GO:0017154">
    <property type="term" value="F:semaphorin receptor activity"/>
    <property type="evidence" value="ECO:0007669"/>
    <property type="project" value="InterPro"/>
</dbReference>
<dbReference type="SUPFAM" id="SSF81296">
    <property type="entry name" value="E set domains"/>
    <property type="match status" value="1"/>
</dbReference>
<reference evidence="6" key="1">
    <citation type="submission" date="2022-11" db="UniProtKB">
        <authorList>
            <consortium name="WormBaseParasite"/>
        </authorList>
    </citation>
    <scope>IDENTIFICATION</scope>
</reference>
<dbReference type="PANTHER" id="PTHR22625">
    <property type="entry name" value="PLEXIN"/>
    <property type="match status" value="1"/>
</dbReference>
<proteinExistence type="predicted"/>
<keyword evidence="5" id="KW-1185">Reference proteome</keyword>
<name>A0A914M6D3_MELIC</name>
<keyword evidence="2" id="KW-0472">Membrane</keyword>
<evidence type="ECO:0000259" key="4">
    <source>
        <dbReference type="Pfam" id="PF01833"/>
    </source>
</evidence>
<sequence>MRLSEEMLFEFNGSGDGNGTGTALFNIVWAPPGLTTSTIFHPLDNSQKKMKVIIYRCQQLATNCGLCLGLDSRKFECGWCENEGICSPKNDYEEGGSEEMLFEFNGSGDGNGTGTALFNIVWAPPGLTTSTIFHPLDNSQKKMKVIIYRCQQLATNCGLCLGLDSRKFECGWMAFAWKQQLICPNPRIDDFQPQEGPINGGTKITIHGTNLGLSFTDVRDTVRVASAKCDVSEAEYLPSRRIVCYTRACYTIT</sequence>